<dbReference type="AlphaFoldDB" id="A0A5B0LMY4"/>
<dbReference type="SUPFAM" id="SSF54928">
    <property type="entry name" value="RNA-binding domain, RBD"/>
    <property type="match status" value="1"/>
</dbReference>
<reference evidence="6 7" key="1">
    <citation type="submission" date="2019-05" db="EMBL/GenBank/DDBJ databases">
        <title>Emergence of the Ug99 lineage of the wheat stem rust pathogen through somatic hybridization.</title>
        <authorList>
            <person name="Li F."/>
            <person name="Upadhyaya N.M."/>
            <person name="Sperschneider J."/>
            <person name="Matny O."/>
            <person name="Nguyen-Phuc H."/>
            <person name="Mago R."/>
            <person name="Raley C."/>
            <person name="Miller M.E."/>
            <person name="Silverstein K.A.T."/>
            <person name="Henningsen E."/>
            <person name="Hirsch C.D."/>
            <person name="Visser B."/>
            <person name="Pretorius Z.A."/>
            <person name="Steffenson B.J."/>
            <person name="Schwessinger B."/>
            <person name="Dodds P.N."/>
            <person name="Figueroa M."/>
        </authorList>
    </citation>
    <scope>NUCLEOTIDE SEQUENCE [LARGE SCALE GENOMIC DNA]</scope>
    <source>
        <strain evidence="6">21-0</strain>
    </source>
</reference>
<feature type="region of interest" description="Disordered" evidence="4">
    <location>
        <begin position="759"/>
        <end position="802"/>
    </location>
</feature>
<dbReference type="PANTHER" id="PTHR24012">
    <property type="entry name" value="RNA BINDING PROTEIN"/>
    <property type="match status" value="1"/>
</dbReference>
<evidence type="ECO:0000256" key="1">
    <source>
        <dbReference type="ARBA" id="ARBA00022737"/>
    </source>
</evidence>
<accession>A0A5B0LMY4</accession>
<feature type="compositionally biased region" description="Acidic residues" evidence="4">
    <location>
        <begin position="79"/>
        <end position="92"/>
    </location>
</feature>
<feature type="compositionally biased region" description="Low complexity" evidence="4">
    <location>
        <begin position="336"/>
        <end position="356"/>
    </location>
</feature>
<proteinExistence type="predicted"/>
<dbReference type="SMART" id="SM00360">
    <property type="entry name" value="RRM"/>
    <property type="match status" value="1"/>
</dbReference>
<evidence type="ECO:0000256" key="4">
    <source>
        <dbReference type="SAM" id="MobiDB-lite"/>
    </source>
</evidence>
<feature type="compositionally biased region" description="Low complexity" evidence="4">
    <location>
        <begin position="839"/>
        <end position="862"/>
    </location>
</feature>
<dbReference type="Gene3D" id="3.30.70.330">
    <property type="match status" value="1"/>
</dbReference>
<dbReference type="InterPro" id="IPR035979">
    <property type="entry name" value="RBD_domain_sf"/>
</dbReference>
<feature type="compositionally biased region" description="Low complexity" evidence="4">
    <location>
        <begin position="208"/>
        <end position="220"/>
    </location>
</feature>
<keyword evidence="7" id="KW-1185">Reference proteome</keyword>
<feature type="compositionally biased region" description="Polar residues" evidence="4">
    <location>
        <begin position="784"/>
        <end position="795"/>
    </location>
</feature>
<name>A0A5B0LMY4_PUCGR</name>
<feature type="compositionally biased region" description="Basic and acidic residues" evidence="4">
    <location>
        <begin position="323"/>
        <end position="333"/>
    </location>
</feature>
<evidence type="ECO:0000256" key="2">
    <source>
        <dbReference type="ARBA" id="ARBA00022884"/>
    </source>
</evidence>
<dbReference type="EMBL" id="VSWC01000197">
    <property type="protein sequence ID" value="KAA1064948.1"/>
    <property type="molecule type" value="Genomic_DNA"/>
</dbReference>
<comment type="caution">
    <text evidence="6">The sequence shown here is derived from an EMBL/GenBank/DDBJ whole genome shotgun (WGS) entry which is preliminary data.</text>
</comment>
<dbReference type="GO" id="GO:0003723">
    <property type="term" value="F:RNA binding"/>
    <property type="evidence" value="ECO:0007669"/>
    <property type="project" value="UniProtKB-UniRule"/>
</dbReference>
<dbReference type="PROSITE" id="PS50102">
    <property type="entry name" value="RRM"/>
    <property type="match status" value="1"/>
</dbReference>
<organism evidence="6 7">
    <name type="scientific">Puccinia graminis f. sp. tritici</name>
    <dbReference type="NCBI Taxonomy" id="56615"/>
    <lineage>
        <taxon>Eukaryota</taxon>
        <taxon>Fungi</taxon>
        <taxon>Dikarya</taxon>
        <taxon>Basidiomycota</taxon>
        <taxon>Pucciniomycotina</taxon>
        <taxon>Pucciniomycetes</taxon>
        <taxon>Pucciniales</taxon>
        <taxon>Pucciniaceae</taxon>
        <taxon>Puccinia</taxon>
    </lineage>
</organism>
<feature type="compositionally biased region" description="Low complexity" evidence="4">
    <location>
        <begin position="7"/>
        <end position="31"/>
    </location>
</feature>
<protein>
    <recommendedName>
        <fullName evidence="5">RRM domain-containing protein</fullName>
    </recommendedName>
</protein>
<dbReference type="Proteomes" id="UP000324748">
    <property type="component" value="Unassembled WGS sequence"/>
</dbReference>
<dbReference type="OrthoDB" id="271725at2759"/>
<dbReference type="InterPro" id="IPR012677">
    <property type="entry name" value="Nucleotide-bd_a/b_plait_sf"/>
</dbReference>
<keyword evidence="2 3" id="KW-0694">RNA-binding</keyword>
<feature type="region of interest" description="Disordered" evidence="4">
    <location>
        <begin position="208"/>
        <end position="263"/>
    </location>
</feature>
<evidence type="ECO:0000256" key="3">
    <source>
        <dbReference type="PROSITE-ProRule" id="PRU00176"/>
    </source>
</evidence>
<feature type="region of interest" description="Disordered" evidence="4">
    <location>
        <begin position="836"/>
        <end position="877"/>
    </location>
</feature>
<evidence type="ECO:0000313" key="7">
    <source>
        <dbReference type="Proteomes" id="UP000324748"/>
    </source>
</evidence>
<evidence type="ECO:0000313" key="6">
    <source>
        <dbReference type="EMBL" id="KAA1064948.1"/>
    </source>
</evidence>
<keyword evidence="1" id="KW-0677">Repeat</keyword>
<sequence length="877" mass="95050">MERTGLRRFSLSSTSSSTLISMKTKKTTPTTSGKEWKEETERKRWDWLDLSASPRRSTSSDSDSEDGHSGSSSDGRQAEEEEGGGEDHDDQADGTGWRAGYEERADPVYAHPPADWSPPPIHHPDHHRRNGSALHLDHIGQHSGSGGPEENLLLGRVPSHRYLGLYPHHGMDDDGAHGEGDVLNFCQSKKRTTNIQTNNKASFSTLVTRSPPLTRSPTTTAAGFPRPSPYPHHQPLGRFKANHNSGRNGHHNRALTTVGGSGVQPEPNFVSSNIYLRPLPSTFTPLDLHELCMSMVRRPATSSSSEPCKLLTGLAPGSNQQDIQKHLGDDHHLLKLHPSSSSSSSSNNDDNDISPSKNDRFRILSVKVMIEEEDQASLGSCKGFGFCLWNSVEASTRCIEGLRAHGYQASYARESSRGMLASLADPTSANIYLSNLPFHWGEEDVKALFGNTPIASARLLRDRDDEAVGSGASRGVGFVRLSSRADALHFVELLHGMPIPGTKCHLQCRMADSQAQKEWKRNVRSSFKQQLTLEPSAPAALPPSVQEGWNNRDGIAGGPTGTPKLKWRNKKVAQKSHSTPANYMIGTPSDRRRANTARSFQPSRSGPGFELGAGGFHVVGLGSAGGGFLMPGFHPAHSGSPLAGGGLHSARMLTSGNSGVAPSALPGAPPTGAYGDPALQPLFPLGPATPLLPFYPPGGWPGLNFSPGSDTSPTSSVASPATPAKFPATNWPGPATAEFFEKSTAYYYYHHHELYQPIPNHHLPHQPQPLPHHNESLGLVGNPPGSTGLNEQNSPLDGPTQGATTIEEFYSTETQTVNSAPIIPGLFQPVLDTFDHHQQQQQQQQQHPLQEQQQSQQQQQQQETHNHENKFVEISPI</sequence>
<dbReference type="InterPro" id="IPR000504">
    <property type="entry name" value="RRM_dom"/>
</dbReference>
<feature type="domain" description="RRM" evidence="5">
    <location>
        <begin position="429"/>
        <end position="513"/>
    </location>
</feature>
<gene>
    <name evidence="6" type="ORF">PGT21_020013</name>
</gene>
<feature type="region of interest" description="Disordered" evidence="4">
    <location>
        <begin position="300"/>
        <end position="356"/>
    </location>
</feature>
<feature type="compositionally biased region" description="Basic and acidic residues" evidence="4">
    <location>
        <begin position="34"/>
        <end position="47"/>
    </location>
</feature>
<evidence type="ECO:0000259" key="5">
    <source>
        <dbReference type="PROSITE" id="PS50102"/>
    </source>
</evidence>
<feature type="region of interest" description="Disordered" evidence="4">
    <location>
        <begin position="1"/>
        <end position="131"/>
    </location>
</feature>
<feature type="region of interest" description="Disordered" evidence="4">
    <location>
        <begin position="571"/>
        <end position="593"/>
    </location>
</feature>
<feature type="compositionally biased region" description="Low complexity" evidence="4">
    <location>
        <begin position="49"/>
        <end position="61"/>
    </location>
</feature>
<dbReference type="Pfam" id="PF00076">
    <property type="entry name" value="RRM_1"/>
    <property type="match status" value="1"/>
</dbReference>